<organism evidence="1 2">
    <name type="scientific">Cadophora malorum</name>
    <dbReference type="NCBI Taxonomy" id="108018"/>
    <lineage>
        <taxon>Eukaryota</taxon>
        <taxon>Fungi</taxon>
        <taxon>Dikarya</taxon>
        <taxon>Ascomycota</taxon>
        <taxon>Pezizomycotina</taxon>
        <taxon>Leotiomycetes</taxon>
        <taxon>Helotiales</taxon>
        <taxon>Ploettnerulaceae</taxon>
        <taxon>Cadophora</taxon>
    </lineage>
</organism>
<dbReference type="Proteomes" id="UP000664132">
    <property type="component" value="Unassembled WGS sequence"/>
</dbReference>
<name>A0A8H7TDD2_9HELO</name>
<keyword evidence="2" id="KW-1185">Reference proteome</keyword>
<gene>
    <name evidence="1" type="ORF">IFR04_009128</name>
</gene>
<evidence type="ECO:0000313" key="2">
    <source>
        <dbReference type="Proteomes" id="UP000664132"/>
    </source>
</evidence>
<comment type="caution">
    <text evidence="1">The sequence shown here is derived from an EMBL/GenBank/DDBJ whole genome shotgun (WGS) entry which is preliminary data.</text>
</comment>
<dbReference type="AlphaFoldDB" id="A0A8H7TDD2"/>
<reference evidence="1" key="1">
    <citation type="submission" date="2021-02" db="EMBL/GenBank/DDBJ databases">
        <title>Genome sequence Cadophora malorum strain M34.</title>
        <authorList>
            <person name="Stefanovic E."/>
            <person name="Vu D."/>
            <person name="Scully C."/>
            <person name="Dijksterhuis J."/>
            <person name="Roader J."/>
            <person name="Houbraken J."/>
        </authorList>
    </citation>
    <scope>NUCLEOTIDE SEQUENCE</scope>
    <source>
        <strain evidence="1">M34</strain>
    </source>
</reference>
<proteinExistence type="predicted"/>
<evidence type="ECO:0000313" key="1">
    <source>
        <dbReference type="EMBL" id="KAG4417759.1"/>
    </source>
</evidence>
<sequence>MSSNTGAQNHQFGPTVSGVRFIPWSPPPPQLPLPPYDPAPVLNMPLSELRPFPTYRPRCSPAPVQELRPILNARIPDLRTRTGPLALHPRNPPPRGLVFIEPLIVAHSGRKTANIFRDATTDILRTFESLISPSSSGLNS</sequence>
<accession>A0A8H7TDD2</accession>
<dbReference type="EMBL" id="JAFJYH010000146">
    <property type="protein sequence ID" value="KAG4417759.1"/>
    <property type="molecule type" value="Genomic_DNA"/>
</dbReference>
<protein>
    <submittedName>
        <fullName evidence="1">Uncharacterized protein</fullName>
    </submittedName>
</protein>